<feature type="domain" description="Tudor" evidence="2">
    <location>
        <begin position="148"/>
        <end position="208"/>
    </location>
</feature>
<evidence type="ECO:0000313" key="3">
    <source>
        <dbReference type="Proteomes" id="UP000046395"/>
    </source>
</evidence>
<dbReference type="STRING" id="70415.A0A5S6QI77"/>
<feature type="compositionally biased region" description="Low complexity" evidence="1">
    <location>
        <begin position="340"/>
        <end position="355"/>
    </location>
</feature>
<dbReference type="SMART" id="SM00333">
    <property type="entry name" value="TUDOR"/>
    <property type="match status" value="1"/>
</dbReference>
<evidence type="ECO:0000313" key="4">
    <source>
        <dbReference type="WBParaSite" id="TMUE_2000006918.1"/>
    </source>
</evidence>
<evidence type="ECO:0000256" key="1">
    <source>
        <dbReference type="SAM" id="MobiDB-lite"/>
    </source>
</evidence>
<dbReference type="Proteomes" id="UP000046395">
    <property type="component" value="Unassembled WGS sequence"/>
</dbReference>
<reference evidence="4" key="1">
    <citation type="submission" date="2019-12" db="UniProtKB">
        <authorList>
            <consortium name="WormBaseParasite"/>
        </authorList>
    </citation>
    <scope>IDENTIFICATION</scope>
</reference>
<feature type="region of interest" description="Disordered" evidence="1">
    <location>
        <begin position="337"/>
        <end position="362"/>
    </location>
</feature>
<dbReference type="GO" id="GO:0005737">
    <property type="term" value="C:cytoplasm"/>
    <property type="evidence" value="ECO:0007669"/>
    <property type="project" value="UniProtKB-ARBA"/>
</dbReference>
<dbReference type="Gene3D" id="2.30.30.140">
    <property type="match status" value="1"/>
</dbReference>
<keyword evidence="3" id="KW-1185">Reference proteome</keyword>
<dbReference type="PANTHER" id="PTHR22948:SF29">
    <property type="entry name" value="FI02030P-RELATED"/>
    <property type="match status" value="1"/>
</dbReference>
<dbReference type="AlphaFoldDB" id="A0A5S6QI77"/>
<dbReference type="SUPFAM" id="SSF63748">
    <property type="entry name" value="Tudor/PWWP/MBT"/>
    <property type="match status" value="1"/>
</dbReference>
<evidence type="ECO:0000259" key="2">
    <source>
        <dbReference type="PROSITE" id="PS50304"/>
    </source>
</evidence>
<proteinExistence type="predicted"/>
<dbReference type="Pfam" id="PF00567">
    <property type="entry name" value="TUDOR"/>
    <property type="match status" value="1"/>
</dbReference>
<dbReference type="WBParaSite" id="TMUE_2000006918.1">
    <property type="protein sequence ID" value="TMUE_2000006918.1"/>
    <property type="gene ID" value="WBGene00299743"/>
</dbReference>
<dbReference type="PROSITE" id="PS50304">
    <property type="entry name" value="TUDOR"/>
    <property type="match status" value="1"/>
</dbReference>
<organism evidence="3 4">
    <name type="scientific">Trichuris muris</name>
    <name type="common">Mouse whipworm</name>
    <dbReference type="NCBI Taxonomy" id="70415"/>
    <lineage>
        <taxon>Eukaryota</taxon>
        <taxon>Metazoa</taxon>
        <taxon>Ecdysozoa</taxon>
        <taxon>Nematoda</taxon>
        <taxon>Enoplea</taxon>
        <taxon>Dorylaimia</taxon>
        <taxon>Trichinellida</taxon>
        <taxon>Trichuridae</taxon>
        <taxon>Trichuris</taxon>
    </lineage>
</organism>
<dbReference type="InterPro" id="IPR002999">
    <property type="entry name" value="Tudor"/>
</dbReference>
<protein>
    <submittedName>
        <fullName evidence="4">Tudor domain-containing protein</fullName>
    </submittedName>
</protein>
<accession>A0A5S6QI77</accession>
<sequence length="528" mass="59932">MCVLEIGNIDCDKVRTLDKVESTAHLTVNSGCSCSRQCPDLRCQSAESVERQEMSLTSPYIPDSSTQTKHFADVPVAQNYLDSRLLFGSADNCISMKSSEIHDVCIGNWFSPVEFHVVFTKFNESLGNLNQRLGQFYITAQQRIDAETFKVGKPCCVKVKDFKYRRGIVLMSARTAEGECHVCLVDSGENMFVKMENLRELWEGFAQLPPLAVQCEMVGVHRDMLYRDILEKFEKQCKKKRLFKLSIVGYSEGKLLVRLFDHEMNDLFDVHFGELLRKIEMADKQRAEAMAKGLCRAQKQRSVSSDSDLFDEEEFLHFEDDMLKALIGVDGTDSKAINDTETNSNSSSSVPPSVERPLSAKSDVEAAKPCEDDWWDSACSMNRMDAAEEDGSLLLSLSSFKLEITKLAKTNARSIFALTGVCRVFMLMCTQEFRCAMNCLRFNLSTCCCSWMTWQYRITDFDQNNWTSQLWRFCQRVLHPFETLLNFKHRKAGNPRLVGSHQGQLRLFAEDMVGRGSYSVSLKSLGVG</sequence>
<dbReference type="Gene3D" id="2.40.50.90">
    <property type="match status" value="1"/>
</dbReference>
<name>A0A5S6QI77_TRIMR</name>
<dbReference type="InterPro" id="IPR035437">
    <property type="entry name" value="SNase_OB-fold_sf"/>
</dbReference>
<dbReference type="PANTHER" id="PTHR22948">
    <property type="entry name" value="TUDOR DOMAIN CONTAINING PROTEIN"/>
    <property type="match status" value="1"/>
</dbReference>
<dbReference type="InterPro" id="IPR050621">
    <property type="entry name" value="Tudor_domain_containing"/>
</dbReference>